<evidence type="ECO:0000313" key="2">
    <source>
        <dbReference type="Proteomes" id="UP000677054"/>
    </source>
</evidence>
<dbReference type="Gene3D" id="1.10.287.770">
    <property type="entry name" value="YojJ-like"/>
    <property type="match status" value="1"/>
</dbReference>
<dbReference type="EMBL" id="CAJPEV010001910">
    <property type="protein sequence ID" value="CAG0894850.1"/>
    <property type="molecule type" value="Genomic_DNA"/>
</dbReference>
<sequence>MEWSSFIGTLGGLLGLYTGMSFVSVLEMLEWIFDIVLYGWKKPRHDKMGPKRRAIIAYLSTPEESPQDVGFK</sequence>
<organism evidence="1">
    <name type="scientific">Darwinula stevensoni</name>
    <dbReference type="NCBI Taxonomy" id="69355"/>
    <lineage>
        <taxon>Eukaryota</taxon>
        <taxon>Metazoa</taxon>
        <taxon>Ecdysozoa</taxon>
        <taxon>Arthropoda</taxon>
        <taxon>Crustacea</taxon>
        <taxon>Oligostraca</taxon>
        <taxon>Ostracoda</taxon>
        <taxon>Podocopa</taxon>
        <taxon>Podocopida</taxon>
        <taxon>Darwinulocopina</taxon>
        <taxon>Darwinuloidea</taxon>
        <taxon>Darwinulidae</taxon>
        <taxon>Darwinula</taxon>
    </lineage>
</organism>
<dbReference type="Proteomes" id="UP000677054">
    <property type="component" value="Unassembled WGS sequence"/>
</dbReference>
<dbReference type="EMBL" id="LR901427">
    <property type="protein sequence ID" value="CAD7248584.1"/>
    <property type="molecule type" value="Genomic_DNA"/>
</dbReference>
<accession>A0A7R9A830</accession>
<evidence type="ECO:0000313" key="1">
    <source>
        <dbReference type="EMBL" id="CAD7248584.1"/>
    </source>
</evidence>
<name>A0A7R9A830_9CRUS</name>
<protein>
    <submittedName>
        <fullName evidence="1">Uncharacterized protein</fullName>
    </submittedName>
</protein>
<dbReference type="AlphaFoldDB" id="A0A7R9A830"/>
<proteinExistence type="predicted"/>
<keyword evidence="2" id="KW-1185">Reference proteome</keyword>
<gene>
    <name evidence="1" type="ORF">DSTB1V02_LOCUS8395</name>
</gene>
<reference evidence="1" key="1">
    <citation type="submission" date="2020-11" db="EMBL/GenBank/DDBJ databases">
        <authorList>
            <person name="Tran Van P."/>
        </authorList>
    </citation>
    <scope>NUCLEOTIDE SEQUENCE</scope>
</reference>
<dbReference type="OrthoDB" id="6381124at2759"/>